<dbReference type="AlphaFoldDB" id="A0A419EXX8"/>
<keyword evidence="2" id="KW-0378">Hydrolase</keyword>
<dbReference type="InterPro" id="IPR022742">
    <property type="entry name" value="Hydrolase_4"/>
</dbReference>
<comment type="caution">
    <text evidence="2">The sequence shown here is derived from an EMBL/GenBank/DDBJ whole genome shotgun (WGS) entry which is preliminary data.</text>
</comment>
<dbReference type="Proteomes" id="UP000285961">
    <property type="component" value="Unassembled WGS sequence"/>
</dbReference>
<name>A0A419EXX8_9BACT</name>
<organism evidence="2 3">
    <name type="scientific">Candidatus Abyssobacteria bacterium SURF_17</name>
    <dbReference type="NCBI Taxonomy" id="2093361"/>
    <lineage>
        <taxon>Bacteria</taxon>
        <taxon>Pseudomonadati</taxon>
        <taxon>Candidatus Hydrogenedentota</taxon>
        <taxon>Candidatus Abyssobacteria</taxon>
    </lineage>
</organism>
<accession>A0A419EXX8</accession>
<evidence type="ECO:0000313" key="2">
    <source>
        <dbReference type="EMBL" id="RJP69898.1"/>
    </source>
</evidence>
<dbReference type="GO" id="GO:0016787">
    <property type="term" value="F:hydrolase activity"/>
    <property type="evidence" value="ECO:0007669"/>
    <property type="project" value="UniProtKB-KW"/>
</dbReference>
<feature type="domain" description="Serine aminopeptidase S33" evidence="1">
    <location>
        <begin position="192"/>
        <end position="240"/>
    </location>
</feature>
<gene>
    <name evidence="2" type="ORF">C4532_10210</name>
</gene>
<sequence length="260" mass="28612">MSRSDCSLLDQAFVLRFLFYPRRDFPPGRTDDRDVFFHVADGIRLGGRLHIAHKDSPIVLLFHGNGEIASDYDTIAPLYTRMGVSLLVVDYRGYGKSDETPTASALLDDAMATFHNLHEVLSDRGLDDSRLFVMGRSLGSAAALEIAAHVGDKISGLIIESGFASARGLIERLGGPLPMQLQGGTDGFDNVRKIQQVNVPTLIIHGEEDQIIPVDNGRTLYESSGAEHKRLVIISDAGHNDLLYWGQDIYFSAIREFILG</sequence>
<protein>
    <submittedName>
        <fullName evidence="2">Alpha/beta hydrolase</fullName>
    </submittedName>
</protein>
<reference evidence="2 3" key="1">
    <citation type="journal article" date="2017" name="ISME J.">
        <title>Energy and carbon metabolisms in a deep terrestrial subsurface fluid microbial community.</title>
        <authorList>
            <person name="Momper L."/>
            <person name="Jungbluth S.P."/>
            <person name="Lee M.D."/>
            <person name="Amend J.P."/>
        </authorList>
    </citation>
    <scope>NUCLEOTIDE SEQUENCE [LARGE SCALE GENOMIC DNA]</scope>
    <source>
        <strain evidence="2">SURF_17</strain>
    </source>
</reference>
<feature type="domain" description="Serine aminopeptidase S33" evidence="1">
    <location>
        <begin position="57"/>
        <end position="163"/>
    </location>
</feature>
<evidence type="ECO:0000313" key="3">
    <source>
        <dbReference type="Proteomes" id="UP000285961"/>
    </source>
</evidence>
<proteinExistence type="predicted"/>
<dbReference type="InterPro" id="IPR029058">
    <property type="entry name" value="AB_hydrolase_fold"/>
</dbReference>
<evidence type="ECO:0000259" key="1">
    <source>
        <dbReference type="Pfam" id="PF12146"/>
    </source>
</evidence>
<dbReference type="SUPFAM" id="SSF53474">
    <property type="entry name" value="alpha/beta-Hydrolases"/>
    <property type="match status" value="1"/>
</dbReference>
<dbReference type="PANTHER" id="PTHR12277">
    <property type="entry name" value="ALPHA/BETA HYDROLASE DOMAIN-CONTAINING PROTEIN"/>
    <property type="match status" value="1"/>
</dbReference>
<dbReference type="Pfam" id="PF12146">
    <property type="entry name" value="Hydrolase_4"/>
    <property type="match status" value="2"/>
</dbReference>
<dbReference type="Gene3D" id="3.40.50.1820">
    <property type="entry name" value="alpha/beta hydrolase"/>
    <property type="match status" value="2"/>
</dbReference>
<dbReference type="EMBL" id="QZKI01000077">
    <property type="protein sequence ID" value="RJP69898.1"/>
    <property type="molecule type" value="Genomic_DNA"/>
</dbReference>